<evidence type="ECO:0000256" key="2">
    <source>
        <dbReference type="SAM" id="MobiDB-lite"/>
    </source>
</evidence>
<keyword evidence="1" id="KW-0175">Coiled coil</keyword>
<dbReference type="Proteomes" id="UP000696573">
    <property type="component" value="Unassembled WGS sequence"/>
</dbReference>
<feature type="compositionally biased region" description="Low complexity" evidence="2">
    <location>
        <begin position="334"/>
        <end position="354"/>
    </location>
</feature>
<sequence length="680" mass="75562">NIVLLPGVAQSCSRRTVRNSCGTDNRALIKILLHFHTCLLDKMSSKQDATQEASSPQAEVVLHRCSPHPGCLARDASLRARTSSSPPNAVIELSSPRRNSSSDSLKTEQSDPRDWFNHSNWNPTAAFDSNITDIDPPYFLKESDSPSSKKTYCYNEYQLAPPITPIEHSSSASDYRSVIDDLRFEIQQLREELKHYKQTGPDVLYKDRLLQVRFHDLPKEKRRELESILRDFAADLDGSRRRMTPPFPSPDHSEFRIKPKHATSSPGSSPLPADSAYASMSTAAKSLSLLDMSSTKSSKRKREKCLREIPVCLYPKSSEGRKIQRRGGSEGTKSSSDNSSRDSQQSPTADNNDNSNKRRRGKSSREMCDEFHPGSSSKDAHKFDPQLCDPFENFRYKALSVEQDSSSRHTSLDETSRSFAPVEGCNSGKCAGGLNGSEQLTRGTQYYEGAIIYYSGAPFCIDLSRDPSDVLPTTHALRSSRGQNGYQQLSAFTRSPRRIASGSLTDRGQVLRQKCSATDINNDEFPVLINDDSEEISDIELDLVWTDNQQGALEPCGLGGVYPEDHFVVSVAAKRPKQDIPQSTTNSRPRRSTEHTEGAIHRLAMMPSPPSPDGLKNEMCKEPILKVEYLSGRIKKLAPASLPHPAIFFPPFSSDSSTSSVGDEVSTGMDIITWLKRYVN</sequence>
<dbReference type="GO" id="GO:0005634">
    <property type="term" value="C:nucleus"/>
    <property type="evidence" value="ECO:0007669"/>
    <property type="project" value="InterPro"/>
</dbReference>
<dbReference type="InterPro" id="IPR018554">
    <property type="entry name" value="FRQ"/>
</dbReference>
<reference evidence="3" key="1">
    <citation type="submission" date="2021-10" db="EMBL/GenBank/DDBJ databases">
        <authorList>
            <person name="Piombo E."/>
        </authorList>
    </citation>
    <scope>NUCLEOTIDE SEQUENCE</scope>
</reference>
<feature type="coiled-coil region" evidence="1">
    <location>
        <begin position="172"/>
        <end position="199"/>
    </location>
</feature>
<gene>
    <name evidence="3" type="ORF">CRHIZ90672A_00018942</name>
</gene>
<keyword evidence="4" id="KW-1185">Reference proteome</keyword>
<feature type="region of interest" description="Disordered" evidence="2">
    <location>
        <begin position="575"/>
        <end position="598"/>
    </location>
</feature>
<evidence type="ECO:0000313" key="3">
    <source>
        <dbReference type="EMBL" id="CAH0020240.1"/>
    </source>
</evidence>
<protein>
    <submittedName>
        <fullName evidence="3">Uncharacterized protein</fullName>
    </submittedName>
</protein>
<feature type="non-terminal residue" evidence="3">
    <location>
        <position position="1"/>
    </location>
</feature>
<feature type="region of interest" description="Disordered" evidence="2">
    <location>
        <begin position="78"/>
        <end position="115"/>
    </location>
</feature>
<dbReference type="OrthoDB" id="2536795at2759"/>
<name>A0A9N9VB02_9HYPO</name>
<feature type="region of interest" description="Disordered" evidence="2">
    <location>
        <begin position="238"/>
        <end position="277"/>
    </location>
</feature>
<proteinExistence type="predicted"/>
<comment type="caution">
    <text evidence="3">The sequence shown here is derived from an EMBL/GenBank/DDBJ whole genome shotgun (WGS) entry which is preliminary data.</text>
</comment>
<accession>A0A9N9VB02</accession>
<feature type="compositionally biased region" description="Basic and acidic residues" evidence="2">
    <location>
        <begin position="105"/>
        <end position="115"/>
    </location>
</feature>
<dbReference type="Pfam" id="PF09421">
    <property type="entry name" value="FRQ"/>
    <property type="match status" value="1"/>
</dbReference>
<organism evidence="3 4">
    <name type="scientific">Clonostachys rhizophaga</name>
    <dbReference type="NCBI Taxonomy" id="160324"/>
    <lineage>
        <taxon>Eukaryota</taxon>
        <taxon>Fungi</taxon>
        <taxon>Dikarya</taxon>
        <taxon>Ascomycota</taxon>
        <taxon>Pezizomycotina</taxon>
        <taxon>Sordariomycetes</taxon>
        <taxon>Hypocreomycetidae</taxon>
        <taxon>Hypocreales</taxon>
        <taxon>Bionectriaceae</taxon>
        <taxon>Clonostachys</taxon>
    </lineage>
</organism>
<feature type="compositionally biased region" description="Low complexity" evidence="2">
    <location>
        <begin position="94"/>
        <end position="104"/>
    </location>
</feature>
<dbReference type="EMBL" id="CABFNQ020000638">
    <property type="protein sequence ID" value="CAH0020240.1"/>
    <property type="molecule type" value="Genomic_DNA"/>
</dbReference>
<evidence type="ECO:0000256" key="1">
    <source>
        <dbReference type="SAM" id="Coils"/>
    </source>
</evidence>
<evidence type="ECO:0000313" key="4">
    <source>
        <dbReference type="Proteomes" id="UP000696573"/>
    </source>
</evidence>
<dbReference type="GO" id="GO:0007623">
    <property type="term" value="P:circadian rhythm"/>
    <property type="evidence" value="ECO:0007669"/>
    <property type="project" value="InterPro"/>
</dbReference>
<feature type="region of interest" description="Disordered" evidence="2">
    <location>
        <begin position="317"/>
        <end position="383"/>
    </location>
</feature>
<dbReference type="GO" id="GO:0005737">
    <property type="term" value="C:cytoplasm"/>
    <property type="evidence" value="ECO:0007669"/>
    <property type="project" value="InterPro"/>
</dbReference>
<dbReference type="AlphaFoldDB" id="A0A9N9VB02"/>
<feature type="compositionally biased region" description="Basic and acidic residues" evidence="2">
    <location>
        <begin position="363"/>
        <end position="383"/>
    </location>
</feature>
<dbReference type="GO" id="GO:0006355">
    <property type="term" value="P:regulation of DNA-templated transcription"/>
    <property type="evidence" value="ECO:0007669"/>
    <property type="project" value="InterPro"/>
</dbReference>